<dbReference type="InterPro" id="IPR040976">
    <property type="entry name" value="Pkinase_fungal"/>
</dbReference>
<organism evidence="2 3">
    <name type="scientific">Fomitopsis schrenkii</name>
    <name type="common">Brown rot fungus</name>
    <dbReference type="NCBI Taxonomy" id="2126942"/>
    <lineage>
        <taxon>Eukaryota</taxon>
        <taxon>Fungi</taxon>
        <taxon>Dikarya</taxon>
        <taxon>Basidiomycota</taxon>
        <taxon>Agaricomycotina</taxon>
        <taxon>Agaricomycetes</taxon>
        <taxon>Polyporales</taxon>
        <taxon>Fomitopsis</taxon>
    </lineage>
</organism>
<evidence type="ECO:0000313" key="2">
    <source>
        <dbReference type="EMBL" id="EPT00216.1"/>
    </source>
</evidence>
<dbReference type="PANTHER" id="PTHR38248:SF2">
    <property type="entry name" value="FUNK1 11"/>
    <property type="match status" value="1"/>
</dbReference>
<gene>
    <name evidence="2" type="ORF">FOMPIDRAFT_1050040</name>
</gene>
<dbReference type="AlphaFoldDB" id="S8FFM4"/>
<dbReference type="PANTHER" id="PTHR38248">
    <property type="entry name" value="FUNK1 6"/>
    <property type="match status" value="1"/>
</dbReference>
<dbReference type="OrthoDB" id="5584477at2759"/>
<dbReference type="HOGENOM" id="CLU_080066_0_0_1"/>
<dbReference type="Pfam" id="PF17667">
    <property type="entry name" value="Pkinase_fungal"/>
    <property type="match status" value="1"/>
</dbReference>
<dbReference type="EMBL" id="KE504151">
    <property type="protein sequence ID" value="EPT00216.1"/>
    <property type="molecule type" value="Genomic_DNA"/>
</dbReference>
<keyword evidence="3" id="KW-1185">Reference proteome</keyword>
<evidence type="ECO:0000259" key="1">
    <source>
        <dbReference type="Pfam" id="PF17667"/>
    </source>
</evidence>
<feature type="domain" description="Fungal-type protein kinase" evidence="1">
    <location>
        <begin position="57"/>
        <end position="98"/>
    </location>
</feature>
<dbReference type="InParanoid" id="S8FFM4"/>
<protein>
    <recommendedName>
        <fullName evidence="1">Fungal-type protein kinase domain-containing protein</fullName>
    </recommendedName>
</protein>
<evidence type="ECO:0000313" key="3">
    <source>
        <dbReference type="Proteomes" id="UP000015241"/>
    </source>
</evidence>
<proteinExistence type="predicted"/>
<sequence length="223" mass="25919">MWFRRGEEIMGVLCGWDLAEDQENDAGKGKGDSAALRESQHLAGLRLNQQKPAQPAEDEETPRYRTGTGPFMAVDLLLERIPPIHKYRHDLESFFYVYVCAAATYHPDCEEKIQALPQWDLQSLDMIGENKAYRFFFLSNAYTGVFEDAHPEFRAVIDGPLFELYYIFLEIEHQYVQAQRMLIRAKRTGDSESVQEKVAELEKERDRIATYERFMEILGEPLK</sequence>
<dbReference type="Proteomes" id="UP000015241">
    <property type="component" value="Unassembled WGS sequence"/>
</dbReference>
<name>S8FFM4_FOMSC</name>
<accession>S8FFM4</accession>
<reference evidence="2 3" key="1">
    <citation type="journal article" date="2012" name="Science">
        <title>The Paleozoic origin of enzymatic lignin decomposition reconstructed from 31 fungal genomes.</title>
        <authorList>
            <person name="Floudas D."/>
            <person name="Binder M."/>
            <person name="Riley R."/>
            <person name="Barry K."/>
            <person name="Blanchette R.A."/>
            <person name="Henrissat B."/>
            <person name="Martinez A.T."/>
            <person name="Otillar R."/>
            <person name="Spatafora J.W."/>
            <person name="Yadav J.S."/>
            <person name="Aerts A."/>
            <person name="Benoit I."/>
            <person name="Boyd A."/>
            <person name="Carlson A."/>
            <person name="Copeland A."/>
            <person name="Coutinho P.M."/>
            <person name="de Vries R.P."/>
            <person name="Ferreira P."/>
            <person name="Findley K."/>
            <person name="Foster B."/>
            <person name="Gaskell J."/>
            <person name="Glotzer D."/>
            <person name="Gorecki P."/>
            <person name="Heitman J."/>
            <person name="Hesse C."/>
            <person name="Hori C."/>
            <person name="Igarashi K."/>
            <person name="Jurgens J.A."/>
            <person name="Kallen N."/>
            <person name="Kersten P."/>
            <person name="Kohler A."/>
            <person name="Kuees U."/>
            <person name="Kumar T.K.A."/>
            <person name="Kuo A."/>
            <person name="LaButti K."/>
            <person name="Larrondo L.F."/>
            <person name="Lindquist E."/>
            <person name="Ling A."/>
            <person name="Lombard V."/>
            <person name="Lucas S."/>
            <person name="Lundell T."/>
            <person name="Martin R."/>
            <person name="McLaughlin D.J."/>
            <person name="Morgenstern I."/>
            <person name="Morin E."/>
            <person name="Murat C."/>
            <person name="Nagy L.G."/>
            <person name="Nolan M."/>
            <person name="Ohm R.A."/>
            <person name="Patyshakuliyeva A."/>
            <person name="Rokas A."/>
            <person name="Ruiz-Duenas F.J."/>
            <person name="Sabat G."/>
            <person name="Salamov A."/>
            <person name="Samejima M."/>
            <person name="Schmutz J."/>
            <person name="Slot J.C."/>
            <person name="St John F."/>
            <person name="Stenlid J."/>
            <person name="Sun H."/>
            <person name="Sun S."/>
            <person name="Syed K."/>
            <person name="Tsang A."/>
            <person name="Wiebenga A."/>
            <person name="Young D."/>
            <person name="Pisabarro A."/>
            <person name="Eastwood D.C."/>
            <person name="Martin F."/>
            <person name="Cullen D."/>
            <person name="Grigoriev I.V."/>
            <person name="Hibbett D.S."/>
        </authorList>
    </citation>
    <scope>NUCLEOTIDE SEQUENCE</scope>
    <source>
        <strain evidence="3">FP-58527</strain>
    </source>
</reference>